<dbReference type="SUPFAM" id="SSF53649">
    <property type="entry name" value="Alkaline phosphatase-like"/>
    <property type="match status" value="1"/>
</dbReference>
<evidence type="ECO:0000259" key="5">
    <source>
        <dbReference type="Pfam" id="PF00884"/>
    </source>
</evidence>
<name>A0ABP9GAA7_9FLAO</name>
<proteinExistence type="inferred from homology"/>
<evidence type="ECO:0000256" key="2">
    <source>
        <dbReference type="ARBA" id="ARBA00022729"/>
    </source>
</evidence>
<dbReference type="Pfam" id="PF16347">
    <property type="entry name" value="SGSH_C"/>
    <property type="match status" value="1"/>
</dbReference>
<dbReference type="PANTHER" id="PTHR43108">
    <property type="entry name" value="N-ACETYLGLUCOSAMINE-6-SULFATASE FAMILY MEMBER"/>
    <property type="match status" value="1"/>
</dbReference>
<feature type="domain" description="Sulfatase N-terminal" evidence="5">
    <location>
        <begin position="44"/>
        <end position="421"/>
    </location>
</feature>
<dbReference type="InterPro" id="IPR000917">
    <property type="entry name" value="Sulfatase_N"/>
</dbReference>
<evidence type="ECO:0000256" key="3">
    <source>
        <dbReference type="ARBA" id="ARBA00022801"/>
    </source>
</evidence>
<dbReference type="Proteomes" id="UP001501302">
    <property type="component" value="Unassembled WGS sequence"/>
</dbReference>
<evidence type="ECO:0000256" key="1">
    <source>
        <dbReference type="ARBA" id="ARBA00008779"/>
    </source>
</evidence>
<sequence length="572" mass="66405">MLIKQLTMNFNISISKNLVFALMILAIVSCKNNETKAKDTTKQPNIIYIMSDDHTSQAFGIYGSRLSSLNPTPTLDKIANEGIIFNNCFVTNSICTPSRATIISGQYSQANGVIDLEGEVETKNQYLPQEIKKLGYQTALVGKWHLTHQPNFDYYNIFTQHHQQGSYFDPYLTESGMHYEPFNGLPNYEGKQYMGQSSDVITDITLDWLENKRDKSKPFFLMHQFKAPHDDFEYAPRYKDYLEDTEIPEPASLYDNGNNGSIATRGANDSLIHVIGSSVSKRNIIRNMGMRIWSTEFTKRNNPDFDTTQADGLDDKEYIHKTYQEYLKRYLRSVKGIDDNVARLIEYLKKEGLYDNTIIVYTGDQGFMLGEHDYIDKRWMYDESMRMPFFVRYPEKIKAGTRTDAIINNADFAPTLIELAGGTPPEQMQGHSFKHILETGEEPENWQQSTYYRYWMHMAHAHANPAHFGIRTKKHKLIFFYGKYWVDTDNPDAEWNKASWGNRFTMHTPVAWEFYDLSKDPQEMNNAYKDPAYKDIIANLKEQLVAKRKELNEEDGDKYPHIQKVIDAHWND</sequence>
<dbReference type="InterPro" id="IPR024607">
    <property type="entry name" value="Sulfatase_CS"/>
</dbReference>
<evidence type="ECO:0000256" key="4">
    <source>
        <dbReference type="ARBA" id="ARBA00023180"/>
    </source>
</evidence>
<comment type="similarity">
    <text evidence="1">Belongs to the sulfatase family.</text>
</comment>
<dbReference type="InterPro" id="IPR017850">
    <property type="entry name" value="Alkaline_phosphatase_core_sf"/>
</dbReference>
<keyword evidence="3" id="KW-0378">Hydrolase</keyword>
<dbReference type="Gene3D" id="3.40.720.10">
    <property type="entry name" value="Alkaline Phosphatase, subunit A"/>
    <property type="match status" value="1"/>
</dbReference>
<dbReference type="CDD" id="cd16031">
    <property type="entry name" value="G6S_like"/>
    <property type="match status" value="1"/>
</dbReference>
<keyword evidence="4" id="KW-0325">Glycoprotein</keyword>
<evidence type="ECO:0000259" key="6">
    <source>
        <dbReference type="Pfam" id="PF16347"/>
    </source>
</evidence>
<gene>
    <name evidence="7" type="ORF">GCM10023314_03620</name>
</gene>
<dbReference type="InterPro" id="IPR032506">
    <property type="entry name" value="SGSH_C"/>
</dbReference>
<evidence type="ECO:0000313" key="8">
    <source>
        <dbReference type="Proteomes" id="UP001501302"/>
    </source>
</evidence>
<dbReference type="PROSITE" id="PS00149">
    <property type="entry name" value="SULFATASE_2"/>
    <property type="match status" value="1"/>
</dbReference>
<reference evidence="8" key="1">
    <citation type="journal article" date="2019" name="Int. J. Syst. Evol. Microbiol.">
        <title>The Global Catalogue of Microorganisms (GCM) 10K type strain sequencing project: providing services to taxonomists for standard genome sequencing and annotation.</title>
        <authorList>
            <consortium name="The Broad Institute Genomics Platform"/>
            <consortium name="The Broad Institute Genome Sequencing Center for Infectious Disease"/>
            <person name="Wu L."/>
            <person name="Ma J."/>
        </authorList>
    </citation>
    <scope>NUCLEOTIDE SEQUENCE [LARGE SCALE GENOMIC DNA]</scope>
    <source>
        <strain evidence="8">JCM 18285</strain>
    </source>
</reference>
<dbReference type="EMBL" id="BAABJJ010000004">
    <property type="protein sequence ID" value="GAA4934472.1"/>
    <property type="molecule type" value="Genomic_DNA"/>
</dbReference>
<dbReference type="PANTHER" id="PTHR43108:SF6">
    <property type="entry name" value="N-SULPHOGLUCOSAMINE SULPHOHYDROLASE"/>
    <property type="match status" value="1"/>
</dbReference>
<feature type="domain" description="N-sulphoglucosamine sulphohydrolase C-terminal" evidence="6">
    <location>
        <begin position="509"/>
        <end position="549"/>
    </location>
</feature>
<dbReference type="Pfam" id="PF00884">
    <property type="entry name" value="Sulfatase"/>
    <property type="match status" value="1"/>
</dbReference>
<dbReference type="PROSITE" id="PS51257">
    <property type="entry name" value="PROKAR_LIPOPROTEIN"/>
    <property type="match status" value="1"/>
</dbReference>
<protein>
    <submittedName>
        <fullName evidence="7">Sulfatase</fullName>
    </submittedName>
</protein>
<accession>A0ABP9GAA7</accession>
<comment type="caution">
    <text evidence="7">The sequence shown here is derived from an EMBL/GenBank/DDBJ whole genome shotgun (WGS) entry which is preliminary data.</text>
</comment>
<evidence type="ECO:0000313" key="7">
    <source>
        <dbReference type="EMBL" id="GAA4934472.1"/>
    </source>
</evidence>
<organism evidence="7 8">
    <name type="scientific">Algibacter agarivorans</name>
    <dbReference type="NCBI Taxonomy" id="1109741"/>
    <lineage>
        <taxon>Bacteria</taxon>
        <taxon>Pseudomonadati</taxon>
        <taxon>Bacteroidota</taxon>
        <taxon>Flavobacteriia</taxon>
        <taxon>Flavobacteriales</taxon>
        <taxon>Flavobacteriaceae</taxon>
        <taxon>Algibacter</taxon>
    </lineage>
</organism>
<keyword evidence="8" id="KW-1185">Reference proteome</keyword>
<keyword evidence="2" id="KW-0732">Signal</keyword>